<dbReference type="GeneID" id="71927948"/>
<name>A0A8T9ZYU3_9EURY</name>
<gene>
    <name evidence="1" type="ORF">MW046_07835</name>
</gene>
<evidence type="ECO:0000313" key="1">
    <source>
        <dbReference type="EMBL" id="UPM41885.1"/>
    </source>
</evidence>
<reference evidence="1" key="1">
    <citation type="submission" date="2022-04" db="EMBL/GenBank/DDBJ databases">
        <title>Halocatena sp. nov., isolated from a salt lake.</title>
        <authorList>
            <person name="Cui H.-L."/>
        </authorList>
    </citation>
    <scope>NUCLEOTIDE SEQUENCE</scope>
    <source>
        <strain evidence="1">AD-1</strain>
    </source>
</reference>
<dbReference type="EMBL" id="CP096019">
    <property type="protein sequence ID" value="UPM41885.1"/>
    <property type="molecule type" value="Genomic_DNA"/>
</dbReference>
<dbReference type="RefSeq" id="WP_247992564.1">
    <property type="nucleotide sequence ID" value="NZ_CP096019.1"/>
</dbReference>
<sequence length="200" mass="22276">MTAPPGPTDGRTDDRLDQFDDDRSHVLIESGCLRELAANVLDRSENAVSNAAIDVRQTAFEPLQTTEIVRRLPDYEQLVAVIGKRGDCRLTVPQCTLTAVADVAKRTWELLAFEITYPHQNTVYSIFGRTIDRSSDSVVTIVDPQPNAMQADTAVLYDITTDRLDPIQISLDTPLSPSDRPSERRSTDVGYHVAIDWFLS</sequence>
<dbReference type="AlphaFoldDB" id="A0A8T9ZYU3"/>
<organism evidence="1 2">
    <name type="scientific">Halocatena salina</name>
    <dbReference type="NCBI Taxonomy" id="2934340"/>
    <lineage>
        <taxon>Archaea</taxon>
        <taxon>Methanobacteriati</taxon>
        <taxon>Methanobacteriota</taxon>
        <taxon>Stenosarchaea group</taxon>
        <taxon>Halobacteria</taxon>
        <taxon>Halobacteriales</taxon>
        <taxon>Natronomonadaceae</taxon>
        <taxon>Halocatena</taxon>
    </lineage>
</organism>
<keyword evidence="2" id="KW-1185">Reference proteome</keyword>
<dbReference type="Proteomes" id="UP000831768">
    <property type="component" value="Chromosome"/>
</dbReference>
<evidence type="ECO:0000313" key="2">
    <source>
        <dbReference type="Proteomes" id="UP000831768"/>
    </source>
</evidence>
<dbReference type="KEGG" id="haad:MW046_07835"/>
<protein>
    <submittedName>
        <fullName evidence="1">Uncharacterized protein</fullName>
    </submittedName>
</protein>
<proteinExistence type="predicted"/>
<accession>A0A8T9ZYU3</accession>